<feature type="compositionally biased region" description="Pro residues" evidence="1">
    <location>
        <begin position="29"/>
        <end position="46"/>
    </location>
</feature>
<feature type="region of interest" description="Disordered" evidence="1">
    <location>
        <begin position="70"/>
        <end position="127"/>
    </location>
</feature>
<sequence length="504" mass="52201">MSESKDANVMQQERQKQGQQLETRQMPLPAAPLPSGPAGSEPPPSPGSRSDSSSCTGRLLARCFGCCPHTASLSAQQPQPQSQPQPRLLEEQLGSAPLPASQHVPAQNPLQSESTTAAAAASAAAAERKQLELIKPNDGARTLQLSSWSSFASFEGPLAPPVANSAEDRDSAATAPAGATHASGGSPPQQRMLGGMPQGVPAAVSAAAPEESPAAVTAAATEQSPAAVTAAATEESPAAVMAVASEESPAAVTAAAPEESPAAVTAAATEGSPAAVTAAAPEESPAAVAAVASEESATAAVEQRGEEPEGPGLRYQAATAEQDPYLLPLHGDWALTDEQERQQVEEAKRLSAAAVFQTQGQGGDQGWEQTERKLARLTEDARWEVAAINRMLRSVPTTRLEILCEPDLVEVARNCRQLQQQIERLLEVVEDEEIVDRAVEQLAALEQELKDYESLLERAGVRPPDDETEAAGGRGGTARSSPAAQAGAVRRPLQSPLPPPAAPP</sequence>
<feature type="compositionally biased region" description="Low complexity" evidence="1">
    <location>
        <begin position="71"/>
        <end position="93"/>
    </location>
</feature>
<evidence type="ECO:0000313" key="2">
    <source>
        <dbReference type="EMBL" id="GLC53341.1"/>
    </source>
</evidence>
<evidence type="ECO:0000256" key="1">
    <source>
        <dbReference type="SAM" id="MobiDB-lite"/>
    </source>
</evidence>
<feature type="compositionally biased region" description="Polar residues" evidence="1">
    <location>
        <begin position="104"/>
        <end position="113"/>
    </location>
</feature>
<protein>
    <submittedName>
        <fullName evidence="2">Uncharacterized protein</fullName>
    </submittedName>
</protein>
<organism evidence="2 3">
    <name type="scientific">Pleodorina starrii</name>
    <dbReference type="NCBI Taxonomy" id="330485"/>
    <lineage>
        <taxon>Eukaryota</taxon>
        <taxon>Viridiplantae</taxon>
        <taxon>Chlorophyta</taxon>
        <taxon>core chlorophytes</taxon>
        <taxon>Chlorophyceae</taxon>
        <taxon>CS clade</taxon>
        <taxon>Chlamydomonadales</taxon>
        <taxon>Volvocaceae</taxon>
        <taxon>Pleodorina</taxon>
    </lineage>
</organism>
<gene>
    <name evidence="2" type="primary">PLESTBF000369</name>
    <name evidence="2" type="ORF">PLESTB_000733900</name>
</gene>
<feature type="compositionally biased region" description="Low complexity" evidence="1">
    <location>
        <begin position="114"/>
        <end position="125"/>
    </location>
</feature>
<comment type="caution">
    <text evidence="2">The sequence shown here is derived from an EMBL/GenBank/DDBJ whole genome shotgun (WGS) entry which is preliminary data.</text>
</comment>
<feature type="region of interest" description="Disordered" evidence="1">
    <location>
        <begin position="154"/>
        <end position="311"/>
    </location>
</feature>
<feature type="compositionally biased region" description="Basic and acidic residues" evidence="1">
    <location>
        <begin position="456"/>
        <end position="465"/>
    </location>
</feature>
<feature type="compositionally biased region" description="Low complexity" evidence="1">
    <location>
        <begin position="200"/>
        <end position="302"/>
    </location>
</feature>
<keyword evidence="3" id="KW-1185">Reference proteome</keyword>
<accession>A0A9W6F2L6</accession>
<evidence type="ECO:0000313" key="3">
    <source>
        <dbReference type="Proteomes" id="UP001165080"/>
    </source>
</evidence>
<feature type="region of interest" description="Disordered" evidence="1">
    <location>
        <begin position="1"/>
        <end position="55"/>
    </location>
</feature>
<feature type="compositionally biased region" description="Low complexity" evidence="1">
    <location>
        <begin position="172"/>
        <end position="188"/>
    </location>
</feature>
<feature type="region of interest" description="Disordered" evidence="1">
    <location>
        <begin position="456"/>
        <end position="504"/>
    </location>
</feature>
<proteinExistence type="predicted"/>
<feature type="compositionally biased region" description="Pro residues" evidence="1">
    <location>
        <begin position="495"/>
        <end position="504"/>
    </location>
</feature>
<dbReference type="Proteomes" id="UP001165080">
    <property type="component" value="Unassembled WGS sequence"/>
</dbReference>
<dbReference type="SUPFAM" id="SSF89009">
    <property type="entry name" value="GAT-like domain"/>
    <property type="match status" value="1"/>
</dbReference>
<reference evidence="2 3" key="1">
    <citation type="journal article" date="2023" name="Commun. Biol.">
        <title>Reorganization of the ancestral sex-determining regions during the evolution of trioecy in Pleodorina starrii.</title>
        <authorList>
            <person name="Takahashi K."/>
            <person name="Suzuki S."/>
            <person name="Kawai-Toyooka H."/>
            <person name="Yamamoto K."/>
            <person name="Hamaji T."/>
            <person name="Ootsuki R."/>
            <person name="Yamaguchi H."/>
            <person name="Kawachi M."/>
            <person name="Higashiyama T."/>
            <person name="Nozaki H."/>
        </authorList>
    </citation>
    <scope>NUCLEOTIDE SEQUENCE [LARGE SCALE GENOMIC DNA]</scope>
    <source>
        <strain evidence="2 3">NIES-4479</strain>
    </source>
</reference>
<name>A0A9W6F2L6_9CHLO</name>
<dbReference type="AlphaFoldDB" id="A0A9W6F2L6"/>
<dbReference type="EMBL" id="BRXU01000007">
    <property type="protein sequence ID" value="GLC53341.1"/>
    <property type="molecule type" value="Genomic_DNA"/>
</dbReference>